<name>A0A382P3J7_9ZZZZ</name>
<organism evidence="1">
    <name type="scientific">marine metagenome</name>
    <dbReference type="NCBI Taxonomy" id="408172"/>
    <lineage>
        <taxon>unclassified sequences</taxon>
        <taxon>metagenomes</taxon>
        <taxon>ecological metagenomes</taxon>
    </lineage>
</organism>
<feature type="non-terminal residue" evidence="1">
    <location>
        <position position="39"/>
    </location>
</feature>
<accession>A0A382P3J7</accession>
<evidence type="ECO:0000313" key="1">
    <source>
        <dbReference type="EMBL" id="SVC67318.1"/>
    </source>
</evidence>
<dbReference type="AlphaFoldDB" id="A0A382P3J7"/>
<protein>
    <submittedName>
        <fullName evidence="1">Uncharacterized protein</fullName>
    </submittedName>
</protein>
<gene>
    <name evidence="1" type="ORF">METZ01_LOCUS320172</name>
</gene>
<dbReference type="EMBL" id="UINC01104285">
    <property type="protein sequence ID" value="SVC67318.1"/>
    <property type="molecule type" value="Genomic_DNA"/>
</dbReference>
<proteinExistence type="predicted"/>
<reference evidence="1" key="1">
    <citation type="submission" date="2018-05" db="EMBL/GenBank/DDBJ databases">
        <authorList>
            <person name="Lanie J.A."/>
            <person name="Ng W.-L."/>
            <person name="Kazmierczak K.M."/>
            <person name="Andrzejewski T.M."/>
            <person name="Davidsen T.M."/>
            <person name="Wayne K.J."/>
            <person name="Tettelin H."/>
            <person name="Glass J.I."/>
            <person name="Rusch D."/>
            <person name="Podicherti R."/>
            <person name="Tsui H.-C.T."/>
            <person name="Winkler M.E."/>
        </authorList>
    </citation>
    <scope>NUCLEOTIDE SEQUENCE</scope>
</reference>
<sequence>MWYYNRMMSKMFLGSLIGITAVLVILVMTTTHATASSPD</sequence>